<dbReference type="AlphaFoldDB" id="A0A561SE94"/>
<evidence type="ECO:0000313" key="2">
    <source>
        <dbReference type="Proteomes" id="UP000317940"/>
    </source>
</evidence>
<accession>A0A561SE94</accession>
<sequence>MDVGSARAAARHWVTTTGRTRPGYLGAYLVGSTTALPDRAELPLGSDVDVMLVTRQPLQGFKLGKFEHRGVLLEVSHLAWEQLGSVDAVLADYHLAGGLRRDTVIDDPSGALRGLQREVAARFAEPDRVRLRCRGVRERITTALTAADEAAPWHDRVTGWLFPTGVTAHLVLVAALRNPTVRLRYLRAREALGEFGLADRYPALLHLLGADQLTPAQVRGHVDALAITFDAAARVAVTPFAFSTDITPPARPIAVDASYELVRRGDHREAMFWIIATFARCHKILAADDPATEAALAPLFDAAVADLGITSDRDLRRHAGATLDALPGLWDTAEQIIGASARI</sequence>
<dbReference type="OrthoDB" id="3659232at2"/>
<reference evidence="1 2" key="1">
    <citation type="submission" date="2019-06" db="EMBL/GenBank/DDBJ databases">
        <title>Sequencing the genomes of 1000 actinobacteria strains.</title>
        <authorList>
            <person name="Klenk H.-P."/>
        </authorList>
    </citation>
    <scope>NUCLEOTIDE SEQUENCE [LARGE SCALE GENOMIC DNA]</scope>
    <source>
        <strain evidence="1 2">DSM 44826</strain>
    </source>
</reference>
<comment type="caution">
    <text evidence="1">The sequence shown here is derived from an EMBL/GenBank/DDBJ whole genome shotgun (WGS) entry which is preliminary data.</text>
</comment>
<protein>
    <submittedName>
        <fullName evidence="1">Uncharacterized protein</fullName>
    </submittedName>
</protein>
<proteinExistence type="predicted"/>
<evidence type="ECO:0000313" key="1">
    <source>
        <dbReference type="EMBL" id="TWF73180.1"/>
    </source>
</evidence>
<gene>
    <name evidence="1" type="ORF">FHX73_16331</name>
</gene>
<organism evidence="1 2">
    <name type="scientific">Kitasatospora viridis</name>
    <dbReference type="NCBI Taxonomy" id="281105"/>
    <lineage>
        <taxon>Bacteria</taxon>
        <taxon>Bacillati</taxon>
        <taxon>Actinomycetota</taxon>
        <taxon>Actinomycetes</taxon>
        <taxon>Kitasatosporales</taxon>
        <taxon>Streptomycetaceae</taxon>
        <taxon>Kitasatospora</taxon>
    </lineage>
</organism>
<dbReference type="RefSeq" id="WP_145911142.1">
    <property type="nucleotide sequence ID" value="NZ_BAAAMZ010000005.1"/>
</dbReference>
<keyword evidence="2" id="KW-1185">Reference proteome</keyword>
<name>A0A561SE94_9ACTN</name>
<dbReference type="Proteomes" id="UP000317940">
    <property type="component" value="Unassembled WGS sequence"/>
</dbReference>
<dbReference type="EMBL" id="VIWT01000006">
    <property type="protein sequence ID" value="TWF73180.1"/>
    <property type="molecule type" value="Genomic_DNA"/>
</dbReference>